<comment type="catalytic activity">
    <reaction evidence="5">
        <text>(6S)-5-formyl-5,6,7,8-tetrahydrofolate + ATP = (6R)-5,10-methenyltetrahydrofolate + ADP + phosphate</text>
        <dbReference type="Rhea" id="RHEA:10488"/>
        <dbReference type="ChEBI" id="CHEBI:30616"/>
        <dbReference type="ChEBI" id="CHEBI:43474"/>
        <dbReference type="ChEBI" id="CHEBI:57455"/>
        <dbReference type="ChEBI" id="CHEBI:57457"/>
        <dbReference type="ChEBI" id="CHEBI:456216"/>
        <dbReference type="EC" id="6.3.3.2"/>
    </reaction>
</comment>
<dbReference type="Gene3D" id="3.40.50.10420">
    <property type="entry name" value="NagB/RpiA/CoA transferase-like"/>
    <property type="match status" value="1"/>
</dbReference>
<keyword evidence="2 4" id="KW-0547">Nucleotide-binding</keyword>
<evidence type="ECO:0000256" key="4">
    <source>
        <dbReference type="PIRSR" id="PIRSR006806-1"/>
    </source>
</evidence>
<proteinExistence type="inferred from homology"/>
<comment type="cofactor">
    <cofactor evidence="5">
        <name>Mg(2+)</name>
        <dbReference type="ChEBI" id="CHEBI:18420"/>
    </cofactor>
</comment>
<accession>A0A238J0T6</accession>
<evidence type="ECO:0000256" key="5">
    <source>
        <dbReference type="RuleBase" id="RU361279"/>
    </source>
</evidence>
<comment type="similarity">
    <text evidence="1 5">Belongs to the 5-formyltetrahydrofolate cyclo-ligase family.</text>
</comment>
<reference evidence="6 7" key="1">
    <citation type="submission" date="2017-05" db="EMBL/GenBank/DDBJ databases">
        <authorList>
            <person name="Song R."/>
            <person name="Chenine A.L."/>
            <person name="Ruprecht R.M."/>
        </authorList>
    </citation>
    <scope>NUCLEOTIDE SEQUENCE [LARGE SCALE GENOMIC DNA]</scope>
    <source>
        <strain evidence="6 7">CECT 8489</strain>
    </source>
</reference>
<keyword evidence="7" id="KW-1185">Reference proteome</keyword>
<dbReference type="InterPro" id="IPR002698">
    <property type="entry name" value="FTHF_cligase"/>
</dbReference>
<dbReference type="RefSeq" id="WP_093973488.1">
    <property type="nucleotide sequence ID" value="NZ_FXXQ01000004.1"/>
</dbReference>
<dbReference type="InterPro" id="IPR024185">
    <property type="entry name" value="FTHF_cligase-like_sf"/>
</dbReference>
<dbReference type="Pfam" id="PF01812">
    <property type="entry name" value="5-FTHF_cyc-lig"/>
    <property type="match status" value="1"/>
</dbReference>
<evidence type="ECO:0000313" key="6">
    <source>
        <dbReference type="EMBL" id="SMX23514.1"/>
    </source>
</evidence>
<dbReference type="GO" id="GO:0035999">
    <property type="term" value="P:tetrahydrofolate interconversion"/>
    <property type="evidence" value="ECO:0007669"/>
    <property type="project" value="TreeGrafter"/>
</dbReference>
<feature type="binding site" evidence="4">
    <location>
        <begin position="3"/>
        <end position="7"/>
    </location>
    <ligand>
        <name>ATP</name>
        <dbReference type="ChEBI" id="CHEBI:30616"/>
    </ligand>
</feature>
<name>A0A238J0T6_9RHOB</name>
<dbReference type="OrthoDB" id="9801938at2"/>
<keyword evidence="3 4" id="KW-0067">ATP-binding</keyword>
<sequence length="183" mass="20054">MDKAALRKSARDRRAAAHGVVDPAPALANLEKVLGETEGRISFYWPIRTEIDPRPLLKKLCAHREVCLPVTTGFKPLIFRAWSPGAAMVADSFGVEVPADETEVIPEVLVVPLLAFDERGHRLGYGAGHYDRTLDKLRPEGPVTAVGFAYEAQLADTLPIEPTDQPLDAIVTETGIRRFQVTS</sequence>
<dbReference type="SUPFAM" id="SSF100950">
    <property type="entry name" value="NagB/RpiA/CoA transferase-like"/>
    <property type="match status" value="1"/>
</dbReference>
<evidence type="ECO:0000256" key="2">
    <source>
        <dbReference type="ARBA" id="ARBA00022741"/>
    </source>
</evidence>
<keyword evidence="5" id="KW-0479">Metal-binding</keyword>
<gene>
    <name evidence="6" type="ORF">BOA8489_01623</name>
</gene>
<protein>
    <recommendedName>
        <fullName evidence="5">5-formyltetrahydrofolate cyclo-ligase</fullName>
        <ecNumber evidence="5">6.3.3.2</ecNumber>
    </recommendedName>
</protein>
<feature type="binding site" evidence="4">
    <location>
        <position position="50"/>
    </location>
    <ligand>
        <name>substrate</name>
    </ligand>
</feature>
<dbReference type="PIRSF" id="PIRSF006806">
    <property type="entry name" value="FTHF_cligase"/>
    <property type="match status" value="1"/>
</dbReference>
<dbReference type="AlphaFoldDB" id="A0A238J0T6"/>
<dbReference type="EC" id="6.3.3.2" evidence="5"/>
<dbReference type="InterPro" id="IPR037171">
    <property type="entry name" value="NagB/RpiA_transferase-like"/>
</dbReference>
<dbReference type="PANTHER" id="PTHR23407">
    <property type="entry name" value="ATPASE INHIBITOR/5-FORMYLTETRAHYDROFOLATE CYCLO-LIGASE"/>
    <property type="match status" value="1"/>
</dbReference>
<feature type="binding site" evidence="4">
    <location>
        <begin position="122"/>
        <end position="130"/>
    </location>
    <ligand>
        <name>ATP</name>
        <dbReference type="ChEBI" id="CHEBI:30616"/>
    </ligand>
</feature>
<evidence type="ECO:0000256" key="3">
    <source>
        <dbReference type="ARBA" id="ARBA00022840"/>
    </source>
</evidence>
<dbReference type="EMBL" id="FXXQ01000004">
    <property type="protein sequence ID" value="SMX23514.1"/>
    <property type="molecule type" value="Genomic_DNA"/>
</dbReference>
<dbReference type="GO" id="GO:0009396">
    <property type="term" value="P:folic acid-containing compound biosynthetic process"/>
    <property type="evidence" value="ECO:0007669"/>
    <property type="project" value="TreeGrafter"/>
</dbReference>
<dbReference type="GO" id="GO:0005524">
    <property type="term" value="F:ATP binding"/>
    <property type="evidence" value="ECO:0007669"/>
    <property type="project" value="UniProtKB-KW"/>
</dbReference>
<keyword evidence="6" id="KW-0436">Ligase</keyword>
<dbReference type="GO" id="GO:0030272">
    <property type="term" value="F:5-formyltetrahydrofolate cyclo-ligase activity"/>
    <property type="evidence" value="ECO:0007669"/>
    <property type="project" value="UniProtKB-EC"/>
</dbReference>
<dbReference type="GO" id="GO:0046872">
    <property type="term" value="F:metal ion binding"/>
    <property type="evidence" value="ECO:0007669"/>
    <property type="project" value="UniProtKB-KW"/>
</dbReference>
<evidence type="ECO:0000256" key="1">
    <source>
        <dbReference type="ARBA" id="ARBA00010638"/>
    </source>
</evidence>
<dbReference type="Proteomes" id="UP000201838">
    <property type="component" value="Unassembled WGS sequence"/>
</dbReference>
<dbReference type="PANTHER" id="PTHR23407:SF1">
    <property type="entry name" value="5-FORMYLTETRAHYDROFOLATE CYCLO-LIGASE"/>
    <property type="match status" value="1"/>
</dbReference>
<dbReference type="NCBIfam" id="TIGR02727">
    <property type="entry name" value="MTHFS_bact"/>
    <property type="match status" value="1"/>
</dbReference>
<keyword evidence="5" id="KW-0460">Magnesium</keyword>
<evidence type="ECO:0000313" key="7">
    <source>
        <dbReference type="Proteomes" id="UP000201838"/>
    </source>
</evidence>
<organism evidence="6 7">
    <name type="scientific">Boseongicola aestuarii</name>
    <dbReference type="NCBI Taxonomy" id="1470561"/>
    <lineage>
        <taxon>Bacteria</taxon>
        <taxon>Pseudomonadati</taxon>
        <taxon>Pseudomonadota</taxon>
        <taxon>Alphaproteobacteria</taxon>
        <taxon>Rhodobacterales</taxon>
        <taxon>Paracoccaceae</taxon>
        <taxon>Boseongicola</taxon>
    </lineage>
</organism>